<reference evidence="6 7" key="1">
    <citation type="submission" date="2020-06" db="EMBL/GenBank/DDBJ databases">
        <authorList>
            <consortium name="Wellcome Sanger Institute Data Sharing"/>
        </authorList>
    </citation>
    <scope>NUCLEOTIDE SEQUENCE [LARGE SCALE GENOMIC DNA]</scope>
</reference>
<dbReference type="InterPro" id="IPR051764">
    <property type="entry name" value="Avidin/Streptavidin-rel"/>
</dbReference>
<dbReference type="AlphaFoldDB" id="A0AAY4B8H3"/>
<feature type="signal peptide" evidence="5">
    <location>
        <begin position="1"/>
        <end position="30"/>
    </location>
</feature>
<accession>A0AAY4B8H3</accession>
<evidence type="ECO:0000313" key="7">
    <source>
        <dbReference type="Proteomes" id="UP000694580"/>
    </source>
</evidence>
<feature type="chain" id="PRO_5044263088" description="AVID protein" evidence="5">
    <location>
        <begin position="31"/>
        <end position="195"/>
    </location>
</feature>
<evidence type="ECO:0000256" key="1">
    <source>
        <dbReference type="ARBA" id="ARBA00004613"/>
    </source>
</evidence>
<organism evidence="6 7">
    <name type="scientific">Denticeps clupeoides</name>
    <name type="common">denticle herring</name>
    <dbReference type="NCBI Taxonomy" id="299321"/>
    <lineage>
        <taxon>Eukaryota</taxon>
        <taxon>Metazoa</taxon>
        <taxon>Chordata</taxon>
        <taxon>Craniata</taxon>
        <taxon>Vertebrata</taxon>
        <taxon>Euteleostomi</taxon>
        <taxon>Actinopterygii</taxon>
        <taxon>Neopterygii</taxon>
        <taxon>Teleostei</taxon>
        <taxon>Clupei</taxon>
        <taxon>Clupeiformes</taxon>
        <taxon>Denticipitoidei</taxon>
        <taxon>Denticipitidae</taxon>
        <taxon>Denticeps</taxon>
    </lineage>
</organism>
<dbReference type="Proteomes" id="UP000694580">
    <property type="component" value="Chromosome 6"/>
</dbReference>
<evidence type="ECO:0000256" key="4">
    <source>
        <dbReference type="PIRSR" id="PIRSR605468-51"/>
    </source>
</evidence>
<sequence>MDPGRFSRLLPPPPPLLLLYLGLGASLANGGNGEILSGPRFETPCAADKATQCNVTGLWRSDLGSALRLRATGPELRGSYVTAVESSLGAAGPGREAKLLGFVGDGARPALAFSALWRGGSISSWVGQCFMLPDGRWELRTQWMLRTVARGLSDNWRSTRYSTISSITIMWPLTCGVEFFLSLSLSLSLSSLQVW</sequence>
<gene>
    <name evidence="6" type="primary">avd</name>
</gene>
<dbReference type="PROSITE" id="PS51326">
    <property type="entry name" value="AVIDIN_2"/>
    <property type="match status" value="1"/>
</dbReference>
<dbReference type="PANTHER" id="PTHR34399:SF3">
    <property type="entry name" value="AVID PROTEIN-RELATED"/>
    <property type="match status" value="1"/>
</dbReference>
<evidence type="ECO:0000256" key="5">
    <source>
        <dbReference type="SAM" id="SignalP"/>
    </source>
</evidence>
<comment type="subcellular location">
    <subcellularLocation>
        <location evidence="1">Secreted</location>
    </subcellularLocation>
</comment>
<keyword evidence="4" id="KW-1015">Disulfide bond</keyword>
<dbReference type="GeneTree" id="ENSGT00940000174500"/>
<name>A0AAY4B8H3_9TELE</name>
<feature type="disulfide bond" evidence="4">
    <location>
        <begin position="53"/>
        <end position="129"/>
    </location>
</feature>
<dbReference type="Ensembl" id="ENSDCDT00010018138.1">
    <property type="protein sequence ID" value="ENSDCDP00010017110.1"/>
    <property type="gene ID" value="ENSDCDG00010007847.1"/>
</dbReference>
<dbReference type="Pfam" id="PF01382">
    <property type="entry name" value="Avidin"/>
    <property type="match status" value="1"/>
</dbReference>
<dbReference type="Gene3D" id="2.40.128.30">
    <property type="entry name" value="Avidin-like"/>
    <property type="match status" value="1"/>
</dbReference>
<evidence type="ECO:0000256" key="2">
    <source>
        <dbReference type="ARBA" id="ARBA00022525"/>
    </source>
</evidence>
<dbReference type="InterPro" id="IPR005468">
    <property type="entry name" value="Avidin/str"/>
</dbReference>
<reference evidence="6" key="2">
    <citation type="submission" date="2025-08" db="UniProtKB">
        <authorList>
            <consortium name="Ensembl"/>
        </authorList>
    </citation>
    <scope>IDENTIFICATION</scope>
</reference>
<dbReference type="GO" id="GO:0005576">
    <property type="term" value="C:extracellular region"/>
    <property type="evidence" value="ECO:0007669"/>
    <property type="project" value="UniProtKB-SubCell"/>
</dbReference>
<dbReference type="InterPro" id="IPR036896">
    <property type="entry name" value="Avidin-like_sf"/>
</dbReference>
<evidence type="ECO:0000313" key="6">
    <source>
        <dbReference type="Ensembl" id="ENSDCDP00010017110.1"/>
    </source>
</evidence>
<dbReference type="SUPFAM" id="SSF50876">
    <property type="entry name" value="Avidin/streptavidin"/>
    <property type="match status" value="1"/>
</dbReference>
<protein>
    <recommendedName>
        <fullName evidence="8">AVID protein</fullName>
    </recommendedName>
</protein>
<dbReference type="GO" id="GO:0009374">
    <property type="term" value="F:biotin binding"/>
    <property type="evidence" value="ECO:0007669"/>
    <property type="project" value="InterPro"/>
</dbReference>
<keyword evidence="7" id="KW-1185">Reference proteome</keyword>
<reference evidence="6" key="3">
    <citation type="submission" date="2025-09" db="UniProtKB">
        <authorList>
            <consortium name="Ensembl"/>
        </authorList>
    </citation>
    <scope>IDENTIFICATION</scope>
</reference>
<evidence type="ECO:0008006" key="8">
    <source>
        <dbReference type="Google" id="ProtNLM"/>
    </source>
</evidence>
<dbReference type="PANTHER" id="PTHR34399">
    <property type="entry name" value="AVIDIN-RELATED"/>
    <property type="match status" value="1"/>
</dbReference>
<proteinExistence type="predicted"/>
<keyword evidence="3 5" id="KW-0732">Signal</keyword>
<evidence type="ECO:0000256" key="3">
    <source>
        <dbReference type="ARBA" id="ARBA00022729"/>
    </source>
</evidence>
<keyword evidence="2" id="KW-0964">Secreted</keyword>